<proteinExistence type="predicted"/>
<organism evidence="1 2">
    <name type="scientific">Puccinia striiformis f. sp. tritici PST-78</name>
    <dbReference type="NCBI Taxonomy" id="1165861"/>
    <lineage>
        <taxon>Eukaryota</taxon>
        <taxon>Fungi</taxon>
        <taxon>Dikarya</taxon>
        <taxon>Basidiomycota</taxon>
        <taxon>Pucciniomycotina</taxon>
        <taxon>Pucciniomycetes</taxon>
        <taxon>Pucciniales</taxon>
        <taxon>Pucciniaceae</taxon>
        <taxon>Puccinia</taxon>
    </lineage>
</organism>
<name>A0A0L0UQV6_9BASI</name>
<dbReference type="AlphaFoldDB" id="A0A0L0UQV6"/>
<reference evidence="2" key="1">
    <citation type="submission" date="2014-03" db="EMBL/GenBank/DDBJ databases">
        <title>The Genome Sequence of Puccinia striiformis f. sp. tritici PST-78.</title>
        <authorList>
            <consortium name="The Broad Institute Genome Sequencing Platform"/>
            <person name="Cuomo C."/>
            <person name="Hulbert S."/>
            <person name="Chen X."/>
            <person name="Walker B."/>
            <person name="Young S.K."/>
            <person name="Zeng Q."/>
            <person name="Gargeya S."/>
            <person name="Fitzgerald M."/>
            <person name="Haas B."/>
            <person name="Abouelleil A."/>
            <person name="Alvarado L."/>
            <person name="Arachchi H.M."/>
            <person name="Berlin A.M."/>
            <person name="Chapman S.B."/>
            <person name="Goldberg J."/>
            <person name="Griggs A."/>
            <person name="Gujja S."/>
            <person name="Hansen M."/>
            <person name="Howarth C."/>
            <person name="Imamovic A."/>
            <person name="Larimer J."/>
            <person name="McCowan C."/>
            <person name="Montmayeur A."/>
            <person name="Murphy C."/>
            <person name="Neiman D."/>
            <person name="Pearson M."/>
            <person name="Priest M."/>
            <person name="Roberts A."/>
            <person name="Saif S."/>
            <person name="Shea T."/>
            <person name="Sisk P."/>
            <person name="Sykes S."/>
            <person name="Wortman J."/>
            <person name="Nusbaum C."/>
            <person name="Birren B."/>
        </authorList>
    </citation>
    <scope>NUCLEOTIDE SEQUENCE [LARGE SCALE GENOMIC DNA]</scope>
    <source>
        <strain evidence="2">race PST-78</strain>
    </source>
</reference>
<comment type="caution">
    <text evidence="1">The sequence shown here is derived from an EMBL/GenBank/DDBJ whole genome shotgun (WGS) entry which is preliminary data.</text>
</comment>
<dbReference type="OrthoDB" id="1750432at2759"/>
<dbReference type="Proteomes" id="UP000054564">
    <property type="component" value="Unassembled WGS sequence"/>
</dbReference>
<accession>A0A0L0UQV6</accession>
<evidence type="ECO:0000313" key="1">
    <source>
        <dbReference type="EMBL" id="KNE89149.1"/>
    </source>
</evidence>
<gene>
    <name evidence="1" type="ORF">PSTG_17392</name>
</gene>
<protein>
    <submittedName>
        <fullName evidence="1">Uncharacterized protein</fullName>
    </submittedName>
</protein>
<evidence type="ECO:0000313" key="2">
    <source>
        <dbReference type="Proteomes" id="UP000054564"/>
    </source>
</evidence>
<dbReference type="EMBL" id="AJIL01000478">
    <property type="protein sequence ID" value="KNE89149.1"/>
    <property type="molecule type" value="Genomic_DNA"/>
</dbReference>
<sequence length="98" mass="10517">MKRSASWVNVTSAVLPEPPATAPSVDVGYDEVYKDVVADLATVQVQLDTSRSDLIMVAVSFQVSPSKSVIASVLADTGAMANFVNKQFIEENQLSTRL</sequence>
<keyword evidence="2" id="KW-1185">Reference proteome</keyword>